<comment type="similarity">
    <text evidence="1">Belongs to the arrestin family.</text>
</comment>
<name>A0AAV2RNG4_MEGNR</name>
<proteinExistence type="inferred from homology"/>
<dbReference type="InterPro" id="IPR050357">
    <property type="entry name" value="Arrestin_domain-protein"/>
</dbReference>
<keyword evidence="4" id="KW-1185">Reference proteome</keyword>
<reference evidence="3 4" key="1">
    <citation type="submission" date="2024-05" db="EMBL/GenBank/DDBJ databases">
        <authorList>
            <person name="Wallberg A."/>
        </authorList>
    </citation>
    <scope>NUCLEOTIDE SEQUENCE [LARGE SCALE GENOMIC DNA]</scope>
</reference>
<dbReference type="InterPro" id="IPR011021">
    <property type="entry name" value="Arrestin-like_N"/>
</dbReference>
<dbReference type="Gene3D" id="2.60.40.640">
    <property type="match status" value="2"/>
</dbReference>
<dbReference type="Proteomes" id="UP001497623">
    <property type="component" value="Unassembled WGS sequence"/>
</dbReference>
<evidence type="ECO:0000313" key="4">
    <source>
        <dbReference type="Proteomes" id="UP001497623"/>
    </source>
</evidence>
<dbReference type="EMBL" id="CAXKWB010028462">
    <property type="protein sequence ID" value="CAL4133721.1"/>
    <property type="molecule type" value="Genomic_DNA"/>
</dbReference>
<dbReference type="SMART" id="SM01017">
    <property type="entry name" value="Arrestin_C"/>
    <property type="match status" value="1"/>
</dbReference>
<evidence type="ECO:0000259" key="2">
    <source>
        <dbReference type="SMART" id="SM01017"/>
    </source>
</evidence>
<comment type="caution">
    <text evidence="3">The sequence shown here is derived from an EMBL/GenBank/DDBJ whole genome shotgun (WGS) entry which is preliminary data.</text>
</comment>
<dbReference type="AlphaFoldDB" id="A0AAV2RNG4"/>
<dbReference type="Pfam" id="PF00339">
    <property type="entry name" value="Arrestin_N"/>
    <property type="match status" value="1"/>
</dbReference>
<protein>
    <recommendedName>
        <fullName evidence="2">Arrestin C-terminal-like domain-containing protein</fullName>
    </recommendedName>
</protein>
<organism evidence="3 4">
    <name type="scientific">Meganyctiphanes norvegica</name>
    <name type="common">Northern krill</name>
    <name type="synonym">Thysanopoda norvegica</name>
    <dbReference type="NCBI Taxonomy" id="48144"/>
    <lineage>
        <taxon>Eukaryota</taxon>
        <taxon>Metazoa</taxon>
        <taxon>Ecdysozoa</taxon>
        <taxon>Arthropoda</taxon>
        <taxon>Crustacea</taxon>
        <taxon>Multicrustacea</taxon>
        <taxon>Malacostraca</taxon>
        <taxon>Eumalacostraca</taxon>
        <taxon>Eucarida</taxon>
        <taxon>Euphausiacea</taxon>
        <taxon>Euphausiidae</taxon>
        <taxon>Meganyctiphanes</taxon>
    </lineage>
</organism>
<evidence type="ECO:0000313" key="3">
    <source>
        <dbReference type="EMBL" id="CAL4133721.1"/>
    </source>
</evidence>
<dbReference type="InterPro" id="IPR014752">
    <property type="entry name" value="Arrestin-like_C"/>
</dbReference>
<gene>
    <name evidence="3" type="ORF">MNOR_LOCUS27287</name>
</gene>
<dbReference type="GO" id="GO:0015031">
    <property type="term" value="P:protein transport"/>
    <property type="evidence" value="ECO:0007669"/>
    <property type="project" value="TreeGrafter"/>
</dbReference>
<dbReference type="PANTHER" id="PTHR11188:SF176">
    <property type="entry name" value="ARRESTIN DOMAIN-CONTAINING PROTEIN 1"/>
    <property type="match status" value="1"/>
</dbReference>
<dbReference type="PANTHER" id="PTHR11188">
    <property type="entry name" value="ARRESTIN DOMAIN CONTAINING PROTEIN"/>
    <property type="match status" value="1"/>
</dbReference>
<feature type="domain" description="Arrestin C-terminal-like" evidence="2">
    <location>
        <begin position="176"/>
        <end position="305"/>
    </location>
</feature>
<dbReference type="GO" id="GO:0005737">
    <property type="term" value="C:cytoplasm"/>
    <property type="evidence" value="ECO:0007669"/>
    <property type="project" value="TreeGrafter"/>
</dbReference>
<dbReference type="InterPro" id="IPR014756">
    <property type="entry name" value="Ig_E-set"/>
</dbReference>
<dbReference type="SUPFAM" id="SSF81296">
    <property type="entry name" value="E set domains"/>
    <property type="match status" value="2"/>
</dbReference>
<sequence length="338" mass="36771">GTNMGFGKLSVVLEPQKEQFNPGDEVSGYVLLVAKTAAQCTELLVTASGGSSASVNEKAASASTDNLGEEDYFNYNIYTWTADEDENQGKLEEGDHTFPFKFILPENIPSSYDSFYGRVRYAIKATAVIPHSINKKAKLVLNIVNPYDLNADFQAWEALNIEGEAVIPCDPCLCFQGGSATLSIGAQHSGYIPGHSIPLTGSIQNHGSCGLISATAKLVQRRRYTTADKTKLELETLSKVKGRNIRSGQTDEWDNKLLPVPSNILVRMNNCKHIEVDHLLLIKLKLGYGVAEEYSAPVVIGTIPLTPGGQTIIQTETPETIAADVIADNHSWDRSELL</sequence>
<dbReference type="Pfam" id="PF02752">
    <property type="entry name" value="Arrestin_C"/>
    <property type="match status" value="1"/>
</dbReference>
<evidence type="ECO:0000256" key="1">
    <source>
        <dbReference type="ARBA" id="ARBA00005298"/>
    </source>
</evidence>
<feature type="non-terminal residue" evidence="3">
    <location>
        <position position="1"/>
    </location>
</feature>
<accession>A0AAV2RNG4</accession>
<dbReference type="InterPro" id="IPR011022">
    <property type="entry name" value="Arrestin_C-like"/>
</dbReference>